<proteinExistence type="predicted"/>
<comment type="caution">
    <text evidence="2">The sequence shown here is derived from an EMBL/GenBank/DDBJ whole genome shotgun (WGS) entry which is preliminary data.</text>
</comment>
<name>A0AA39KC25_ARMTA</name>
<reference evidence="2" key="1">
    <citation type="submission" date="2023-06" db="EMBL/GenBank/DDBJ databases">
        <authorList>
            <consortium name="Lawrence Berkeley National Laboratory"/>
            <person name="Ahrendt S."/>
            <person name="Sahu N."/>
            <person name="Indic B."/>
            <person name="Wong-Bajracharya J."/>
            <person name="Merenyi Z."/>
            <person name="Ke H.-M."/>
            <person name="Monk M."/>
            <person name="Kocsube S."/>
            <person name="Drula E."/>
            <person name="Lipzen A."/>
            <person name="Balint B."/>
            <person name="Henrissat B."/>
            <person name="Andreopoulos B."/>
            <person name="Martin F.M."/>
            <person name="Harder C.B."/>
            <person name="Rigling D."/>
            <person name="Ford K.L."/>
            <person name="Foster G.D."/>
            <person name="Pangilinan J."/>
            <person name="Papanicolaou A."/>
            <person name="Barry K."/>
            <person name="LaButti K."/>
            <person name="Viragh M."/>
            <person name="Koriabine M."/>
            <person name="Yan M."/>
            <person name="Riley R."/>
            <person name="Champramary S."/>
            <person name="Plett K.L."/>
            <person name="Tsai I.J."/>
            <person name="Slot J."/>
            <person name="Sipos G."/>
            <person name="Plett J."/>
            <person name="Nagy L.G."/>
            <person name="Grigoriev I.V."/>
        </authorList>
    </citation>
    <scope>NUCLEOTIDE SEQUENCE</scope>
    <source>
        <strain evidence="2">CCBAS 213</strain>
    </source>
</reference>
<dbReference type="Proteomes" id="UP001175211">
    <property type="component" value="Unassembled WGS sequence"/>
</dbReference>
<evidence type="ECO:0000256" key="1">
    <source>
        <dbReference type="SAM" id="MobiDB-lite"/>
    </source>
</evidence>
<dbReference type="GeneID" id="85353149"/>
<keyword evidence="3" id="KW-1185">Reference proteome</keyword>
<evidence type="ECO:0000313" key="3">
    <source>
        <dbReference type="Proteomes" id="UP001175211"/>
    </source>
</evidence>
<gene>
    <name evidence="2" type="ORF">EV420DRAFT_1479681</name>
</gene>
<sequence>MALLVSPSFTDEVPQDIMQISMNAKLGKDRSYDASSSKGNGPKHHRWERQTLRSWRTATMGSKTPELRKGDLGMEDGKMSEIWKCRTQHAPQVRFTHDSSIFQTSAFWWSALITRAKRPGYNRTPAQRWGSGGVGWMETGAVAVEVLSPA</sequence>
<organism evidence="2 3">
    <name type="scientific">Armillaria tabescens</name>
    <name type="common">Ringless honey mushroom</name>
    <name type="synonym">Agaricus tabescens</name>
    <dbReference type="NCBI Taxonomy" id="1929756"/>
    <lineage>
        <taxon>Eukaryota</taxon>
        <taxon>Fungi</taxon>
        <taxon>Dikarya</taxon>
        <taxon>Basidiomycota</taxon>
        <taxon>Agaricomycotina</taxon>
        <taxon>Agaricomycetes</taxon>
        <taxon>Agaricomycetidae</taxon>
        <taxon>Agaricales</taxon>
        <taxon>Marasmiineae</taxon>
        <taxon>Physalacriaceae</taxon>
        <taxon>Desarmillaria</taxon>
    </lineage>
</organism>
<feature type="region of interest" description="Disordered" evidence="1">
    <location>
        <begin position="28"/>
        <end position="52"/>
    </location>
</feature>
<dbReference type="AlphaFoldDB" id="A0AA39KC25"/>
<dbReference type="RefSeq" id="XP_060330669.1">
    <property type="nucleotide sequence ID" value="XM_060469601.1"/>
</dbReference>
<dbReference type="EMBL" id="JAUEPS010000017">
    <property type="protein sequence ID" value="KAK0458399.1"/>
    <property type="molecule type" value="Genomic_DNA"/>
</dbReference>
<protein>
    <submittedName>
        <fullName evidence="2">Uncharacterized protein</fullName>
    </submittedName>
</protein>
<accession>A0AA39KC25</accession>
<evidence type="ECO:0000313" key="2">
    <source>
        <dbReference type="EMBL" id="KAK0458399.1"/>
    </source>
</evidence>